<keyword evidence="2" id="KW-0132">Cell division</keyword>
<dbReference type="Proteomes" id="UP000198916">
    <property type="component" value="Unassembled WGS sequence"/>
</dbReference>
<dbReference type="EMBL" id="FNZR01000002">
    <property type="protein sequence ID" value="SEK57735.1"/>
    <property type="molecule type" value="Genomic_DNA"/>
</dbReference>
<protein>
    <submittedName>
        <fullName evidence="5">Condensin subunit ScpB</fullName>
    </submittedName>
</protein>
<dbReference type="SUPFAM" id="SSF46785">
    <property type="entry name" value="Winged helix' DNA-binding domain"/>
    <property type="match status" value="2"/>
</dbReference>
<keyword evidence="1" id="KW-0963">Cytoplasm</keyword>
<dbReference type="STRING" id="332977.SAMN05421740_102127"/>
<evidence type="ECO:0000313" key="6">
    <source>
        <dbReference type="Proteomes" id="UP000198916"/>
    </source>
</evidence>
<organism evidence="5 6">
    <name type="scientific">Parapedobacter koreensis</name>
    <dbReference type="NCBI Taxonomy" id="332977"/>
    <lineage>
        <taxon>Bacteria</taxon>
        <taxon>Pseudomonadati</taxon>
        <taxon>Bacteroidota</taxon>
        <taxon>Sphingobacteriia</taxon>
        <taxon>Sphingobacteriales</taxon>
        <taxon>Sphingobacteriaceae</taxon>
        <taxon>Parapedobacter</taxon>
    </lineage>
</organism>
<accession>A0A1H7IAW8</accession>
<evidence type="ECO:0000256" key="1">
    <source>
        <dbReference type="ARBA" id="ARBA00022490"/>
    </source>
</evidence>
<dbReference type="NCBIfam" id="TIGR00281">
    <property type="entry name" value="SMC-Scp complex subunit ScpB"/>
    <property type="match status" value="1"/>
</dbReference>
<evidence type="ECO:0000256" key="4">
    <source>
        <dbReference type="ARBA" id="ARBA00023306"/>
    </source>
</evidence>
<dbReference type="InterPro" id="IPR036390">
    <property type="entry name" value="WH_DNA-bd_sf"/>
</dbReference>
<keyword evidence="3" id="KW-0159">Chromosome partition</keyword>
<keyword evidence="6" id="KW-1185">Reference proteome</keyword>
<evidence type="ECO:0000256" key="3">
    <source>
        <dbReference type="ARBA" id="ARBA00022829"/>
    </source>
</evidence>
<dbReference type="GO" id="GO:0051301">
    <property type="term" value="P:cell division"/>
    <property type="evidence" value="ECO:0007669"/>
    <property type="project" value="UniProtKB-KW"/>
</dbReference>
<dbReference type="PIRSF" id="PIRSF019345">
    <property type="entry name" value="ScpB"/>
    <property type="match status" value="1"/>
</dbReference>
<evidence type="ECO:0000313" key="5">
    <source>
        <dbReference type="EMBL" id="SEK57735.1"/>
    </source>
</evidence>
<dbReference type="GO" id="GO:0051304">
    <property type="term" value="P:chromosome separation"/>
    <property type="evidence" value="ECO:0007669"/>
    <property type="project" value="InterPro"/>
</dbReference>
<dbReference type="Gene3D" id="1.10.10.10">
    <property type="entry name" value="Winged helix-like DNA-binding domain superfamily/Winged helix DNA-binding domain"/>
    <property type="match status" value="2"/>
</dbReference>
<evidence type="ECO:0000256" key="2">
    <source>
        <dbReference type="ARBA" id="ARBA00022618"/>
    </source>
</evidence>
<dbReference type="PANTHER" id="PTHR34298:SF2">
    <property type="entry name" value="SEGREGATION AND CONDENSATION PROTEIN B"/>
    <property type="match status" value="1"/>
</dbReference>
<dbReference type="PANTHER" id="PTHR34298">
    <property type="entry name" value="SEGREGATION AND CONDENSATION PROTEIN B"/>
    <property type="match status" value="1"/>
</dbReference>
<reference evidence="6" key="1">
    <citation type="submission" date="2016-10" db="EMBL/GenBank/DDBJ databases">
        <authorList>
            <person name="Varghese N."/>
            <person name="Submissions S."/>
        </authorList>
    </citation>
    <scope>NUCLEOTIDE SEQUENCE [LARGE SCALE GENOMIC DNA]</scope>
    <source>
        <strain evidence="6">Jip14</strain>
    </source>
</reference>
<dbReference type="AlphaFoldDB" id="A0A1H7IAW8"/>
<dbReference type="OrthoDB" id="9806226at2"/>
<proteinExistence type="predicted"/>
<name>A0A1H7IAW8_9SPHI</name>
<dbReference type="Pfam" id="PF04079">
    <property type="entry name" value="SMC_ScpB"/>
    <property type="match status" value="1"/>
</dbReference>
<gene>
    <name evidence="5" type="ORF">SAMN05421740_102127</name>
</gene>
<dbReference type="InterPro" id="IPR036388">
    <property type="entry name" value="WH-like_DNA-bd_sf"/>
</dbReference>
<keyword evidence="4" id="KW-0131">Cell cycle</keyword>
<sequence>MENLSRQIEALIYASEYGIGVSEIKQVLEITGIDVEEHAIETALEAIQARYLHDEYVMELKAINNGYQFLTKQHYYPTINQLQTHRSKKKLSQAALETLAIIAYRQPITKLEVEQIRGVNCDYSIQRLLEKELIKIAGKADSLGKPILYATSDLFMDHFGIANTAGLPKLKEIVQEDNTIGEISE</sequence>
<dbReference type="InterPro" id="IPR005234">
    <property type="entry name" value="ScpB_csome_segregation"/>
</dbReference>